<dbReference type="EMBL" id="FMJY01000010">
    <property type="protein sequence ID" value="SCO91327.1"/>
    <property type="molecule type" value="Genomic_DNA"/>
</dbReference>
<evidence type="ECO:0000313" key="6">
    <source>
        <dbReference type="EMBL" id="SCO91327.1"/>
    </source>
</evidence>
<protein>
    <submittedName>
        <fullName evidence="6">Related to 2-dehydropantoate 2-reductase family protein</fullName>
    </submittedName>
</protein>
<dbReference type="VEuPathDB" id="FungiDB:FOMG_13273"/>
<dbReference type="VEuPathDB" id="FungiDB:FOC1_g10000507"/>
<dbReference type="VEuPathDB" id="FungiDB:FOC4_g10004884"/>
<dbReference type="InterPro" id="IPR013752">
    <property type="entry name" value="KPA_reductase"/>
</dbReference>
<dbReference type="InterPro" id="IPR036291">
    <property type="entry name" value="NAD(P)-bd_dom_sf"/>
</dbReference>
<dbReference type="InterPro" id="IPR008927">
    <property type="entry name" value="6-PGluconate_DH-like_C_sf"/>
</dbReference>
<dbReference type="SUPFAM" id="SSF51735">
    <property type="entry name" value="NAD(P)-binding Rossmann-fold domains"/>
    <property type="match status" value="1"/>
</dbReference>
<evidence type="ECO:0000259" key="5">
    <source>
        <dbReference type="Pfam" id="PF08546"/>
    </source>
</evidence>
<dbReference type="OrthoDB" id="3609at2759"/>
<dbReference type="GO" id="GO:0015940">
    <property type="term" value="P:pantothenate biosynthetic process"/>
    <property type="evidence" value="ECO:0007669"/>
    <property type="project" value="InterPro"/>
</dbReference>
<dbReference type="InterPro" id="IPR013328">
    <property type="entry name" value="6PGD_dom2"/>
</dbReference>
<evidence type="ECO:0000259" key="4">
    <source>
        <dbReference type="Pfam" id="PF02558"/>
    </source>
</evidence>
<dbReference type="NCBIfam" id="TIGR00745">
    <property type="entry name" value="apbA_panE"/>
    <property type="match status" value="1"/>
</dbReference>
<dbReference type="Gene3D" id="1.10.1040.10">
    <property type="entry name" value="N-(1-d-carboxylethyl)-l-norvaline Dehydrogenase, domain 2"/>
    <property type="match status" value="1"/>
</dbReference>
<evidence type="ECO:0000256" key="3">
    <source>
        <dbReference type="ARBA" id="ARBA00023002"/>
    </source>
</evidence>
<dbReference type="Proteomes" id="UP000219369">
    <property type="component" value="Unassembled WGS sequence"/>
</dbReference>
<gene>
    <name evidence="6" type="ORF">FRV6_15455</name>
</gene>
<comment type="similarity">
    <text evidence="1">Belongs to the ketopantoate reductase family.</text>
</comment>
<organism evidence="6 7">
    <name type="scientific">Fusarium oxysporum</name>
    <name type="common">Fusarium vascular wilt</name>
    <dbReference type="NCBI Taxonomy" id="5507"/>
    <lineage>
        <taxon>Eukaryota</taxon>
        <taxon>Fungi</taxon>
        <taxon>Dikarya</taxon>
        <taxon>Ascomycota</taxon>
        <taxon>Pezizomycotina</taxon>
        <taxon>Sordariomycetes</taxon>
        <taxon>Hypocreomycetidae</taxon>
        <taxon>Hypocreales</taxon>
        <taxon>Nectriaceae</taxon>
        <taxon>Fusarium</taxon>
        <taxon>Fusarium oxysporum species complex</taxon>
    </lineage>
</organism>
<dbReference type="GO" id="GO:0005737">
    <property type="term" value="C:cytoplasm"/>
    <property type="evidence" value="ECO:0007669"/>
    <property type="project" value="TreeGrafter"/>
</dbReference>
<accession>A0A2H3TRV4</accession>
<sequence>MSQAARVLVIGGGGVGTIASYNLEKGGLAKVTMVLRSNYAVVKERGFWIESCDHGLIKAWRPSGGILDHVPKFDESENRYDYIVCCTKNTPDISPSLLQVVQPAIQPGFSAVLLLQNGLNIEKPFEQEFPSNVILSGVSLCGAEETVPGNILHNDSDRLLVGAFSNARIEEQKKIEAAQKFVDMYRASGNVVAEFDQDVIFTRWRKVVFNAVYNPICALTDLDTSRLRLSSVEAYGEEGNVVDSLIRPAMQEVCDAAKKASGVELGTDIIDLLVESDPIGAFIMPSMQQDLRKGRYIECENILGEVLRVGEKAGVNLPIIRTLYFLCKAVQFRIKEDRGVVNVEALLLKYKEKSSHL</sequence>
<dbReference type="InterPro" id="IPR013332">
    <property type="entry name" value="KPR_N"/>
</dbReference>
<dbReference type="VEuPathDB" id="FungiDB:FOZG_13454"/>
<dbReference type="InterPro" id="IPR051402">
    <property type="entry name" value="KPR-Related"/>
</dbReference>
<dbReference type="AlphaFoldDB" id="A0A2H3TRV4"/>
<feature type="domain" description="Ketopantoate reductase C-terminal" evidence="5">
    <location>
        <begin position="202"/>
        <end position="331"/>
    </location>
</feature>
<evidence type="ECO:0000256" key="2">
    <source>
        <dbReference type="ARBA" id="ARBA00022857"/>
    </source>
</evidence>
<evidence type="ECO:0000313" key="7">
    <source>
        <dbReference type="Proteomes" id="UP000219369"/>
    </source>
</evidence>
<name>A0A2H3TRV4_FUSOX</name>
<dbReference type="InterPro" id="IPR003710">
    <property type="entry name" value="ApbA"/>
</dbReference>
<dbReference type="VEuPathDB" id="FungiDB:HZS61_007439"/>
<dbReference type="Pfam" id="PF08546">
    <property type="entry name" value="ApbA_C"/>
    <property type="match status" value="1"/>
</dbReference>
<dbReference type="Gene3D" id="3.40.50.720">
    <property type="entry name" value="NAD(P)-binding Rossmann-like Domain"/>
    <property type="match status" value="1"/>
</dbReference>
<dbReference type="VEuPathDB" id="FungiDB:FOIG_09971"/>
<feature type="domain" description="Ketopantoate reductase N-terminal" evidence="4">
    <location>
        <begin position="7"/>
        <end position="165"/>
    </location>
</feature>
<keyword evidence="3" id="KW-0560">Oxidoreductase</keyword>
<proteinExistence type="inferred from homology"/>
<dbReference type="VEuPathDB" id="FungiDB:FOXG_01900"/>
<dbReference type="PANTHER" id="PTHR21708">
    <property type="entry name" value="PROBABLE 2-DEHYDROPANTOATE 2-REDUCTASE"/>
    <property type="match status" value="1"/>
</dbReference>
<keyword evidence="2" id="KW-0521">NADP</keyword>
<dbReference type="PANTHER" id="PTHR21708:SF30">
    <property type="entry name" value="2-DEHYDROPANTOATE 2-REDUCTASE-RELATED"/>
    <property type="match status" value="1"/>
</dbReference>
<evidence type="ECO:0000256" key="1">
    <source>
        <dbReference type="ARBA" id="ARBA00007870"/>
    </source>
</evidence>
<dbReference type="FunFam" id="1.10.1040.10:FF:000017">
    <property type="entry name" value="2-dehydropantoate 2-reductase"/>
    <property type="match status" value="1"/>
</dbReference>
<dbReference type="Pfam" id="PF02558">
    <property type="entry name" value="ApbA"/>
    <property type="match status" value="1"/>
</dbReference>
<dbReference type="GO" id="GO:0008677">
    <property type="term" value="F:2-dehydropantoate 2-reductase activity"/>
    <property type="evidence" value="ECO:0007669"/>
    <property type="project" value="InterPro"/>
</dbReference>
<dbReference type="SUPFAM" id="SSF48179">
    <property type="entry name" value="6-phosphogluconate dehydrogenase C-terminal domain-like"/>
    <property type="match status" value="1"/>
</dbReference>
<reference evidence="7" key="1">
    <citation type="submission" date="2016-09" db="EMBL/GenBank/DDBJ databases">
        <authorList>
            <person name="Guldener U."/>
        </authorList>
    </citation>
    <scope>NUCLEOTIDE SEQUENCE [LARGE SCALE GENOMIC DNA]</scope>
    <source>
        <strain evidence="7">V64-1</strain>
    </source>
</reference>